<evidence type="ECO:0008006" key="6">
    <source>
        <dbReference type="Google" id="ProtNLM"/>
    </source>
</evidence>
<keyword evidence="5" id="KW-1185">Reference proteome</keyword>
<comment type="caution">
    <text evidence="2">The sequence shown here is derived from an EMBL/GenBank/DDBJ whole genome shotgun (WGS) entry which is preliminary data.</text>
</comment>
<dbReference type="Proteomes" id="UP000327236">
    <property type="component" value="Unassembled WGS sequence"/>
</dbReference>
<dbReference type="RefSeq" id="WP_006588500.1">
    <property type="nucleotide sequence ID" value="NZ_CATOUX010000011.1"/>
</dbReference>
<proteinExistence type="predicted"/>
<reference evidence="2 4" key="1">
    <citation type="submission" date="2019-09" db="EMBL/GenBank/DDBJ databases">
        <title>Draft genome sequence assemblies of isolates from the urinary tract.</title>
        <authorList>
            <person name="Mores C.R."/>
            <person name="Putonti C."/>
            <person name="Wolfe A.J."/>
        </authorList>
    </citation>
    <scope>NUCLEOTIDE SEQUENCE [LARGE SCALE GENOMIC DNA]</scope>
    <source>
        <strain evidence="2 4">UMB246</strain>
    </source>
</reference>
<evidence type="ECO:0000313" key="2">
    <source>
        <dbReference type="EMBL" id="KAA9320160.1"/>
    </source>
</evidence>
<organism evidence="2 4">
    <name type="scientific">Lactobacillus jensenii</name>
    <dbReference type="NCBI Taxonomy" id="109790"/>
    <lineage>
        <taxon>Bacteria</taxon>
        <taxon>Bacillati</taxon>
        <taxon>Bacillota</taxon>
        <taxon>Bacilli</taxon>
        <taxon>Lactobacillales</taxon>
        <taxon>Lactobacillaceae</taxon>
        <taxon>Lactobacillus</taxon>
    </lineage>
</organism>
<dbReference type="OrthoDB" id="9866713at2"/>
<accession>A0A558JM10</accession>
<reference evidence="3 5" key="2">
    <citation type="submission" date="2024-04" db="EMBL/GenBank/DDBJ databases">
        <title>Three lactobacilli isolated from voided urine samples from females with type 2 diabetes.</title>
        <authorList>
            <person name="Kula A."/>
            <person name="Stegman N."/>
            <person name="Putonti C."/>
        </authorList>
    </citation>
    <scope>NUCLEOTIDE SEQUENCE [LARGE SCALE GENOMIC DNA]</scope>
    <source>
        <strain evidence="3 5">1855</strain>
    </source>
</reference>
<dbReference type="EMBL" id="VYWW01000056">
    <property type="protein sequence ID" value="KAA9320160.1"/>
    <property type="molecule type" value="Genomic_DNA"/>
</dbReference>
<dbReference type="Proteomes" id="UP001385848">
    <property type="component" value="Unassembled WGS sequence"/>
</dbReference>
<feature type="compositionally biased region" description="Basic and acidic residues" evidence="1">
    <location>
        <begin position="1"/>
        <end position="13"/>
    </location>
</feature>
<protein>
    <recommendedName>
        <fullName evidence="6">CopG family transcriptional regulator</fullName>
    </recommendedName>
</protein>
<sequence>MAFNPEDGKKIKEALTGSTDNQEKENKQMEVIFPKPMIKQKQKETKNTYAFTLYPSTKKKLGKLAEDSGYSQSAYIEKIIDLTYKNFYKE</sequence>
<dbReference type="EMBL" id="JBBVUL010000001">
    <property type="protein sequence ID" value="MEL0564431.1"/>
    <property type="molecule type" value="Genomic_DNA"/>
</dbReference>
<feature type="region of interest" description="Disordered" evidence="1">
    <location>
        <begin position="1"/>
        <end position="25"/>
    </location>
</feature>
<dbReference type="AlphaFoldDB" id="A0A558JM10"/>
<evidence type="ECO:0000313" key="5">
    <source>
        <dbReference type="Proteomes" id="UP001385848"/>
    </source>
</evidence>
<evidence type="ECO:0000313" key="3">
    <source>
        <dbReference type="EMBL" id="MEL0564431.1"/>
    </source>
</evidence>
<evidence type="ECO:0000256" key="1">
    <source>
        <dbReference type="SAM" id="MobiDB-lite"/>
    </source>
</evidence>
<name>A0A558JM10_LACJE</name>
<evidence type="ECO:0000313" key="4">
    <source>
        <dbReference type="Proteomes" id="UP000327236"/>
    </source>
</evidence>
<gene>
    <name evidence="3" type="ORF">AAC431_00630</name>
    <name evidence="2" type="ORF">F6H94_08420</name>
</gene>